<dbReference type="InterPro" id="IPR001789">
    <property type="entry name" value="Sig_transdc_resp-reg_receiver"/>
</dbReference>
<dbReference type="AlphaFoldDB" id="A0A1Y5F839"/>
<dbReference type="Pfam" id="PF00072">
    <property type="entry name" value="Response_reg"/>
    <property type="match status" value="1"/>
</dbReference>
<dbReference type="GO" id="GO:0000160">
    <property type="term" value="P:phosphorelay signal transduction system"/>
    <property type="evidence" value="ECO:0007669"/>
    <property type="project" value="InterPro"/>
</dbReference>
<protein>
    <recommendedName>
        <fullName evidence="3">Response regulatory domain-containing protein</fullName>
    </recommendedName>
</protein>
<evidence type="ECO:0000313" key="5">
    <source>
        <dbReference type="Proteomes" id="UP000196531"/>
    </source>
</evidence>
<name>A0A1Y5F839_9BACT</name>
<feature type="modified residue" description="4-aspartylphosphate" evidence="2">
    <location>
        <position position="53"/>
    </location>
</feature>
<dbReference type="InterPro" id="IPR011006">
    <property type="entry name" value="CheY-like_superfamily"/>
</dbReference>
<proteinExistence type="predicted"/>
<dbReference type="InterPro" id="IPR050595">
    <property type="entry name" value="Bact_response_regulator"/>
</dbReference>
<dbReference type="Proteomes" id="UP000196531">
    <property type="component" value="Unassembled WGS sequence"/>
</dbReference>
<dbReference type="SUPFAM" id="SSF52172">
    <property type="entry name" value="CheY-like"/>
    <property type="match status" value="1"/>
</dbReference>
<comment type="caution">
    <text evidence="4">The sequence shown here is derived from an EMBL/GenBank/DDBJ whole genome shotgun (WGS) entry which is preliminary data.</text>
</comment>
<evidence type="ECO:0000313" key="4">
    <source>
        <dbReference type="EMBL" id="OUR93697.1"/>
    </source>
</evidence>
<evidence type="ECO:0000256" key="2">
    <source>
        <dbReference type="PROSITE-ProRule" id="PRU00169"/>
    </source>
</evidence>
<dbReference type="EMBL" id="MAAO01000015">
    <property type="protein sequence ID" value="OUR93697.1"/>
    <property type="molecule type" value="Genomic_DNA"/>
</dbReference>
<dbReference type="PROSITE" id="PS50110">
    <property type="entry name" value="RESPONSE_REGULATORY"/>
    <property type="match status" value="1"/>
</dbReference>
<gene>
    <name evidence="4" type="ORF">A9Q84_19740</name>
</gene>
<sequence>MAEKILVADDSLTIQKVIAITLANTGYELYECLNEVELLKMLKEDQYDLVLLDFNLSDSKSGYELSKEIKTVSSSSQILAMLGTFDTVDDSELNDCGIGDKIVKPFESEKFILKCRTLIDSKGELTEVNLESSEIFEESLEESISEEVEIGSDWIVDSPKPTDVSSATLSQSDQLPEEVNFDGDVAKDALSEEIKGWGIEVPSVIGDETKFDLFPPKIEDASSLDEPHLSLTEEDLEHPDIGSSSESLESVTFDHAELVEENIEDDDEDLDATDPQFQMPANFSEELSSEVEEHIDSEDFWAVDDVDESPFEDDVNSFETATPEATSLDDLDDLAEEEVDQIFSDLESEIDSEKESYSIDQSAAALSSTPAAAVEFDSDELVAEVKLAITPVLEELVKKFCKEKIEQVAWEVIPDLAENLIRKEIKDIANSLES</sequence>
<dbReference type="Gene3D" id="3.40.50.2300">
    <property type="match status" value="1"/>
</dbReference>
<evidence type="ECO:0000259" key="3">
    <source>
        <dbReference type="PROSITE" id="PS50110"/>
    </source>
</evidence>
<dbReference type="PANTHER" id="PTHR44591">
    <property type="entry name" value="STRESS RESPONSE REGULATOR PROTEIN 1"/>
    <property type="match status" value="1"/>
</dbReference>
<evidence type="ECO:0000256" key="1">
    <source>
        <dbReference type="ARBA" id="ARBA00022553"/>
    </source>
</evidence>
<dbReference type="PANTHER" id="PTHR44591:SF3">
    <property type="entry name" value="RESPONSE REGULATORY DOMAIN-CONTAINING PROTEIN"/>
    <property type="match status" value="1"/>
</dbReference>
<reference evidence="5" key="1">
    <citation type="journal article" date="2017" name="Proc. Natl. Acad. Sci. U.S.A.">
        <title>Simulation of Deepwater Horizon oil plume reveals substrate specialization within a complex community of hydrocarbon-degraders.</title>
        <authorList>
            <person name="Hu P."/>
            <person name="Dubinsky E.A."/>
            <person name="Probst A.J."/>
            <person name="Wang J."/>
            <person name="Sieber C.M.K."/>
            <person name="Tom L.M."/>
            <person name="Gardinali P."/>
            <person name="Banfield J.F."/>
            <person name="Atlas R.M."/>
            <person name="Andersen G.L."/>
        </authorList>
    </citation>
    <scope>NUCLEOTIDE SEQUENCE [LARGE SCALE GENOMIC DNA]</scope>
</reference>
<organism evidence="4 5">
    <name type="scientific">Halobacteriovorax marinus</name>
    <dbReference type="NCBI Taxonomy" id="97084"/>
    <lineage>
        <taxon>Bacteria</taxon>
        <taxon>Pseudomonadati</taxon>
        <taxon>Bdellovibrionota</taxon>
        <taxon>Bacteriovoracia</taxon>
        <taxon>Bacteriovoracales</taxon>
        <taxon>Halobacteriovoraceae</taxon>
        <taxon>Halobacteriovorax</taxon>
    </lineage>
</organism>
<accession>A0A1Y5F839</accession>
<dbReference type="SMART" id="SM00448">
    <property type="entry name" value="REC"/>
    <property type="match status" value="1"/>
</dbReference>
<keyword evidence="1 2" id="KW-0597">Phosphoprotein</keyword>
<feature type="domain" description="Response regulatory" evidence="3">
    <location>
        <begin position="4"/>
        <end position="119"/>
    </location>
</feature>